<keyword evidence="1" id="KW-0472">Membrane</keyword>
<reference evidence="3" key="1">
    <citation type="journal article" date="2013" name="ISME J.">
        <title>A small predatory core genome in the divergent marine Bacteriovorax marinus SJ and the terrestrial Bdellovibrio bacteriovorus.</title>
        <authorList>
            <person name="Crossman L.C."/>
            <person name="Chen H."/>
            <person name="Cerdeno-Tarraga A.M."/>
            <person name="Brooks K."/>
            <person name="Quail M.A."/>
            <person name="Pineiro S.A."/>
            <person name="Hobley L."/>
            <person name="Sockett R.E."/>
            <person name="Bentley S.D."/>
            <person name="Parkhill J."/>
            <person name="Williams H.N."/>
            <person name="Stine O.C."/>
        </authorList>
    </citation>
    <scope>NUCLEOTIDE SEQUENCE [LARGE SCALE GENOMIC DNA]</scope>
    <source>
        <strain evidence="3">ATCC BAA-682 / DSM 15412 / SJ</strain>
    </source>
</reference>
<dbReference type="STRING" id="862908.BMS_0890"/>
<evidence type="ECO:0000313" key="2">
    <source>
        <dbReference type="EMBL" id="CBW25781.1"/>
    </source>
</evidence>
<name>E1WX80_HALMS</name>
<protein>
    <submittedName>
        <fullName evidence="2">Membrane protein</fullName>
    </submittedName>
</protein>
<feature type="transmembrane region" description="Helical" evidence="1">
    <location>
        <begin position="105"/>
        <end position="129"/>
    </location>
</feature>
<accession>E1WX80</accession>
<dbReference type="AlphaFoldDB" id="E1WX80"/>
<keyword evidence="1" id="KW-1133">Transmembrane helix</keyword>
<sequence length="140" mass="15289">MMNVVALLSGFLFAIGLVISGMTNPKKVIGFLDIFGSWDYSLAFVMIGAIAINVLTFNFVKRKKPLFSLDFILPLKKSIDSRLIIGASLFGIGWGLVGICPGPGIVNLMALNSSAALFVVSMVAGMYLFKKFDNYNRRQN</sequence>
<gene>
    <name evidence="2" type="ordered locus">BMS_0890</name>
</gene>
<dbReference type="KEGG" id="bmx:BMS_0890"/>
<keyword evidence="3" id="KW-1185">Reference proteome</keyword>
<keyword evidence="1" id="KW-0812">Transmembrane</keyword>
<dbReference type="OrthoDB" id="9790409at2"/>
<dbReference type="InterPro" id="IPR046513">
    <property type="entry name" value="DUF6691"/>
</dbReference>
<dbReference type="Proteomes" id="UP000008963">
    <property type="component" value="Chromosome"/>
</dbReference>
<feature type="transmembrane region" description="Helical" evidence="1">
    <location>
        <begin position="81"/>
        <end position="99"/>
    </location>
</feature>
<dbReference type="EMBL" id="FQ312005">
    <property type="protein sequence ID" value="CBW25781.1"/>
    <property type="molecule type" value="Genomic_DNA"/>
</dbReference>
<dbReference type="eggNOG" id="COG2391">
    <property type="taxonomic scope" value="Bacteria"/>
</dbReference>
<organism evidence="2 3">
    <name type="scientific">Halobacteriovorax marinus (strain ATCC BAA-682 / DSM 15412 / SJ)</name>
    <name type="common">Bacteriovorax marinus</name>
    <dbReference type="NCBI Taxonomy" id="862908"/>
    <lineage>
        <taxon>Bacteria</taxon>
        <taxon>Pseudomonadati</taxon>
        <taxon>Bdellovibrionota</taxon>
        <taxon>Bacteriovoracia</taxon>
        <taxon>Bacteriovoracales</taxon>
        <taxon>Halobacteriovoraceae</taxon>
        <taxon>Halobacteriovorax</taxon>
    </lineage>
</organism>
<dbReference type="HOGENOM" id="CLU_037802_2_1_7"/>
<feature type="transmembrane region" description="Helical" evidence="1">
    <location>
        <begin position="40"/>
        <end position="60"/>
    </location>
</feature>
<dbReference type="PATRIC" id="fig|862908.3.peg.848"/>
<proteinExistence type="predicted"/>
<dbReference type="Pfam" id="PF20398">
    <property type="entry name" value="DUF6691"/>
    <property type="match status" value="1"/>
</dbReference>
<evidence type="ECO:0000256" key="1">
    <source>
        <dbReference type="SAM" id="Phobius"/>
    </source>
</evidence>
<evidence type="ECO:0000313" key="3">
    <source>
        <dbReference type="Proteomes" id="UP000008963"/>
    </source>
</evidence>
<dbReference type="RefSeq" id="WP_014243566.1">
    <property type="nucleotide sequence ID" value="NC_016620.1"/>
</dbReference>